<dbReference type="GO" id="GO:0051536">
    <property type="term" value="F:iron-sulfur cluster binding"/>
    <property type="evidence" value="ECO:0007669"/>
    <property type="project" value="UniProtKB-KW"/>
</dbReference>
<evidence type="ECO:0000256" key="3">
    <source>
        <dbReference type="ARBA" id="ARBA00023004"/>
    </source>
</evidence>
<reference evidence="6 7" key="1">
    <citation type="submission" date="2016-01" db="EMBL/GenBank/DDBJ databases">
        <authorList>
            <person name="Oliw E.H."/>
        </authorList>
    </citation>
    <scope>NUCLEOTIDE SEQUENCE [LARGE SCALE GENOMIC DNA]</scope>
    <source>
        <strain evidence="6 7">MJR7757A</strain>
    </source>
</reference>
<evidence type="ECO:0000313" key="6">
    <source>
        <dbReference type="EMBL" id="KXA04072.1"/>
    </source>
</evidence>
<proteinExistence type="predicted"/>
<dbReference type="InterPro" id="IPR007197">
    <property type="entry name" value="rSAM"/>
</dbReference>
<evidence type="ECO:0000256" key="4">
    <source>
        <dbReference type="ARBA" id="ARBA00023014"/>
    </source>
</evidence>
<dbReference type="PROSITE" id="PS51918">
    <property type="entry name" value="RADICAL_SAM"/>
    <property type="match status" value="1"/>
</dbReference>
<dbReference type="InterPro" id="IPR013785">
    <property type="entry name" value="Aldolase_TIM"/>
</dbReference>
<name>A0A133MJ59_CLOPF</name>
<evidence type="ECO:0000259" key="5">
    <source>
        <dbReference type="PROSITE" id="PS51918"/>
    </source>
</evidence>
<dbReference type="Pfam" id="PF04055">
    <property type="entry name" value="Radical_SAM"/>
    <property type="match status" value="1"/>
</dbReference>
<evidence type="ECO:0000256" key="2">
    <source>
        <dbReference type="ARBA" id="ARBA00022723"/>
    </source>
</evidence>
<dbReference type="AlphaFoldDB" id="A0A133MJ59"/>
<dbReference type="GO" id="GO:0046872">
    <property type="term" value="F:metal ion binding"/>
    <property type="evidence" value="ECO:0007669"/>
    <property type="project" value="UniProtKB-KW"/>
</dbReference>
<dbReference type="SFLD" id="SFLDG01067">
    <property type="entry name" value="SPASM/twitch_domain_containing"/>
    <property type="match status" value="1"/>
</dbReference>
<feature type="domain" description="Radical SAM core" evidence="5">
    <location>
        <begin position="13"/>
        <end position="227"/>
    </location>
</feature>
<comment type="caution">
    <text evidence="6">The sequence shown here is derived from an EMBL/GenBank/DDBJ whole genome shotgun (WGS) entry which is preliminary data.</text>
</comment>
<dbReference type="InterPro" id="IPR058240">
    <property type="entry name" value="rSAM_sf"/>
</dbReference>
<dbReference type="RefSeq" id="WP_060797004.1">
    <property type="nucleotide sequence ID" value="NZ_KQ956346.1"/>
</dbReference>
<protein>
    <submittedName>
        <fullName evidence="6">Radical SAM domain protein</fullName>
    </submittedName>
</protein>
<dbReference type="GO" id="GO:0003824">
    <property type="term" value="F:catalytic activity"/>
    <property type="evidence" value="ECO:0007669"/>
    <property type="project" value="InterPro"/>
</dbReference>
<dbReference type="PANTHER" id="PTHR11228">
    <property type="entry name" value="RADICAL SAM DOMAIN PROTEIN"/>
    <property type="match status" value="1"/>
</dbReference>
<dbReference type="SUPFAM" id="SSF102114">
    <property type="entry name" value="Radical SAM enzymes"/>
    <property type="match status" value="1"/>
</dbReference>
<evidence type="ECO:0000256" key="1">
    <source>
        <dbReference type="ARBA" id="ARBA00022691"/>
    </source>
</evidence>
<keyword evidence="2" id="KW-0479">Metal-binding</keyword>
<dbReference type="Gene3D" id="3.20.20.70">
    <property type="entry name" value="Aldolase class I"/>
    <property type="match status" value="1"/>
</dbReference>
<sequence length="339" mass="39549">MKSEELKNWFIKNEKLYFTSIELTQNCNFKCRHCYCADNESKNLSFDEYKNIIDKIYSTGCLFLNFTGGEIFTHKYFNEIYSYAKNKGFIIDLLTNASLLSNDLIKLFKKLPPNNIAITIYGTSEYDYLNFTGDGENFNRTMKALKLLKDNNIPFVLRTVATKTLKNSLMRGEFEKIADNFGTTFKYDPIIFPKTTGNISPLNECMDVKEIIELEKRTYLRKEAWEEAIKSNKKFKWTCEGGTSSMAIDFEGNAFICGLYRKKPISLIKNDIDIVLKHLKEIHQEHIKIVESNECSVCDRRNICKWCPAYSSLYNKNESEKIEFFCKLSKERKNAFGRK</sequence>
<keyword evidence="4" id="KW-0411">Iron-sulfur</keyword>
<dbReference type="EMBL" id="LRPU01000235">
    <property type="protein sequence ID" value="KXA04072.1"/>
    <property type="molecule type" value="Genomic_DNA"/>
</dbReference>
<dbReference type="Proteomes" id="UP000070646">
    <property type="component" value="Unassembled WGS sequence"/>
</dbReference>
<dbReference type="CDD" id="cd01335">
    <property type="entry name" value="Radical_SAM"/>
    <property type="match status" value="1"/>
</dbReference>
<keyword evidence="3" id="KW-0408">Iron</keyword>
<gene>
    <name evidence="6" type="ORF">HMPREF3222_03247</name>
</gene>
<evidence type="ECO:0000313" key="7">
    <source>
        <dbReference type="Proteomes" id="UP000070646"/>
    </source>
</evidence>
<dbReference type="PATRIC" id="fig|1502.174.peg.3283"/>
<dbReference type="InterPro" id="IPR050377">
    <property type="entry name" value="Radical_SAM_PqqE_MftC-like"/>
</dbReference>
<organism evidence="6 7">
    <name type="scientific">Clostridium perfringens</name>
    <dbReference type="NCBI Taxonomy" id="1502"/>
    <lineage>
        <taxon>Bacteria</taxon>
        <taxon>Bacillati</taxon>
        <taxon>Bacillota</taxon>
        <taxon>Clostridia</taxon>
        <taxon>Eubacteriales</taxon>
        <taxon>Clostridiaceae</taxon>
        <taxon>Clostridium</taxon>
    </lineage>
</organism>
<dbReference type="SFLD" id="SFLDS00029">
    <property type="entry name" value="Radical_SAM"/>
    <property type="match status" value="1"/>
</dbReference>
<accession>A0A133MJ59</accession>
<keyword evidence="1" id="KW-0949">S-adenosyl-L-methionine</keyword>
<dbReference type="PANTHER" id="PTHR11228:SF7">
    <property type="entry name" value="PQQA PEPTIDE CYCLASE"/>
    <property type="match status" value="1"/>
</dbReference>